<protein>
    <submittedName>
        <fullName evidence="1">Uncharacterized protein</fullName>
    </submittedName>
</protein>
<reference evidence="1 2" key="1">
    <citation type="journal article" date="2022" name="DNA Res.">
        <title>Chromosomal-level genome assembly of the orchid tree Bauhinia variegata (Leguminosae; Cercidoideae) supports the allotetraploid origin hypothesis of Bauhinia.</title>
        <authorList>
            <person name="Zhong Y."/>
            <person name="Chen Y."/>
            <person name="Zheng D."/>
            <person name="Pang J."/>
            <person name="Liu Y."/>
            <person name="Luo S."/>
            <person name="Meng S."/>
            <person name="Qian L."/>
            <person name="Wei D."/>
            <person name="Dai S."/>
            <person name="Zhou R."/>
        </authorList>
    </citation>
    <scope>NUCLEOTIDE SEQUENCE [LARGE SCALE GENOMIC DNA]</scope>
    <source>
        <strain evidence="1">BV-YZ2020</strain>
    </source>
</reference>
<sequence>MHAFGIFLLLLSCVLIFVSSEADFIYNGFEAGSLNLDGSSSLRQNGILTLTDSSSMILGHAFYPSPLPFKSRKTNPPFQPLAPPLCFPWFPSLPNETSVREFPTSYLAVEFDTVQNLEFEDVDDNHVGIDFSSLVSNVSKSAVYYSSNSRDDTSKNITINLKSGEPIQAWIDYNEEKKLINVTISPFGMPKPYNPLISFPVDLSTVLSDYMYAAFSASNGLLIAENNIHGWSFKVGGKAQELYKANIPLLGSSSSGEVVHRKSFVVGITLASVTLFIFVVSAAIHVLRRIGNEDEILQDWEVEYGAHRFKHSELHLATKGFGEKNMIGYGGFGIVYRGVIPRTGLEVAVKRVAPDSRQGMKEFAAEITIASGRQPIEPQNARELVLVDWVRELYSQGDITRAIDPSLDEYDKDEAELVLILGLLCSHPHPDCRPSMRRIVELLLRDASLPPLPVDIHCDGLRPIMENS</sequence>
<accession>A0ACB9KP61</accession>
<name>A0ACB9KP61_BAUVA</name>
<dbReference type="EMBL" id="CM039438">
    <property type="protein sequence ID" value="KAI4299057.1"/>
    <property type="molecule type" value="Genomic_DNA"/>
</dbReference>
<keyword evidence="2" id="KW-1185">Reference proteome</keyword>
<dbReference type="Proteomes" id="UP000828941">
    <property type="component" value="Chromosome 13"/>
</dbReference>
<comment type="caution">
    <text evidence="1">The sequence shown here is derived from an EMBL/GenBank/DDBJ whole genome shotgun (WGS) entry which is preliminary data.</text>
</comment>
<evidence type="ECO:0000313" key="1">
    <source>
        <dbReference type="EMBL" id="KAI4299057.1"/>
    </source>
</evidence>
<evidence type="ECO:0000313" key="2">
    <source>
        <dbReference type="Proteomes" id="UP000828941"/>
    </source>
</evidence>
<organism evidence="1 2">
    <name type="scientific">Bauhinia variegata</name>
    <name type="common">Purple orchid tree</name>
    <name type="synonym">Phanera variegata</name>
    <dbReference type="NCBI Taxonomy" id="167791"/>
    <lineage>
        <taxon>Eukaryota</taxon>
        <taxon>Viridiplantae</taxon>
        <taxon>Streptophyta</taxon>
        <taxon>Embryophyta</taxon>
        <taxon>Tracheophyta</taxon>
        <taxon>Spermatophyta</taxon>
        <taxon>Magnoliopsida</taxon>
        <taxon>eudicotyledons</taxon>
        <taxon>Gunneridae</taxon>
        <taxon>Pentapetalae</taxon>
        <taxon>rosids</taxon>
        <taxon>fabids</taxon>
        <taxon>Fabales</taxon>
        <taxon>Fabaceae</taxon>
        <taxon>Cercidoideae</taxon>
        <taxon>Cercideae</taxon>
        <taxon>Bauhiniinae</taxon>
        <taxon>Bauhinia</taxon>
    </lineage>
</organism>
<proteinExistence type="predicted"/>
<gene>
    <name evidence="1" type="ORF">L6164_032554</name>
</gene>